<dbReference type="EMBL" id="UYWX01006698">
    <property type="protein sequence ID" value="VDM26534.1"/>
    <property type="molecule type" value="Genomic_DNA"/>
</dbReference>
<accession>A0A0R3WWV8</accession>
<protein>
    <submittedName>
        <fullName evidence="3">Transposase</fullName>
    </submittedName>
</protein>
<reference evidence="3" key="1">
    <citation type="submission" date="2017-02" db="UniProtKB">
        <authorList>
            <consortium name="WormBaseParasite"/>
        </authorList>
    </citation>
    <scope>IDENTIFICATION</scope>
</reference>
<dbReference type="WBParaSite" id="TTAC_0000524801-mRNA-1">
    <property type="protein sequence ID" value="TTAC_0000524801-mRNA-1"/>
    <property type="gene ID" value="TTAC_0000524801"/>
</dbReference>
<reference evidence="1 2" key="2">
    <citation type="submission" date="2018-11" db="EMBL/GenBank/DDBJ databases">
        <authorList>
            <consortium name="Pathogen Informatics"/>
        </authorList>
    </citation>
    <scope>NUCLEOTIDE SEQUENCE [LARGE SCALE GENOMIC DNA]</scope>
</reference>
<proteinExistence type="predicted"/>
<dbReference type="Proteomes" id="UP000274429">
    <property type="component" value="Unassembled WGS sequence"/>
</dbReference>
<name>A0A0R3WWV8_HYDTA</name>
<dbReference type="AlphaFoldDB" id="A0A0R3WWV8"/>
<dbReference type="STRING" id="6205.A0A0R3WWV8"/>
<keyword evidence="2" id="KW-1185">Reference proteome</keyword>
<sequence>MRHPDLTREKVITDCASIAFPWMIEQLKRMGLAGLARRLERQMPSRFSAFDYTLVLSRPPPSAPLPHHLHDDA</sequence>
<evidence type="ECO:0000313" key="1">
    <source>
        <dbReference type="EMBL" id="VDM26534.1"/>
    </source>
</evidence>
<gene>
    <name evidence="1" type="ORF">TTAC_LOCUS5233</name>
</gene>
<evidence type="ECO:0000313" key="3">
    <source>
        <dbReference type="WBParaSite" id="TTAC_0000524801-mRNA-1"/>
    </source>
</evidence>
<evidence type="ECO:0000313" key="2">
    <source>
        <dbReference type="Proteomes" id="UP000274429"/>
    </source>
</evidence>
<organism evidence="3">
    <name type="scientific">Hydatigena taeniaeformis</name>
    <name type="common">Feline tapeworm</name>
    <name type="synonym">Taenia taeniaeformis</name>
    <dbReference type="NCBI Taxonomy" id="6205"/>
    <lineage>
        <taxon>Eukaryota</taxon>
        <taxon>Metazoa</taxon>
        <taxon>Spiralia</taxon>
        <taxon>Lophotrochozoa</taxon>
        <taxon>Platyhelminthes</taxon>
        <taxon>Cestoda</taxon>
        <taxon>Eucestoda</taxon>
        <taxon>Cyclophyllidea</taxon>
        <taxon>Taeniidae</taxon>
        <taxon>Hydatigera</taxon>
    </lineage>
</organism>
<dbReference type="OrthoDB" id="10256524at2759"/>